<evidence type="ECO:0000256" key="5">
    <source>
        <dbReference type="ARBA" id="ARBA00022989"/>
    </source>
</evidence>
<evidence type="ECO:0000313" key="9">
    <source>
        <dbReference type="Proteomes" id="UP000616839"/>
    </source>
</evidence>
<feature type="transmembrane region" description="Helical" evidence="7">
    <location>
        <begin position="50"/>
        <end position="74"/>
    </location>
</feature>
<comment type="subcellular location">
    <subcellularLocation>
        <location evidence="1">Cell membrane</location>
        <topology evidence="1">Multi-pass membrane protein</topology>
    </subcellularLocation>
</comment>
<sequence>MSVVDAPDSAASRVSRGLGWSLVGSLVLRIGNFAVSIVVARLVVPEEFGIFAVALTVWTILGMLAEFGLGTDLIRSRDPERRAPTVATLAAAASAGLAITMALGADSLAQLFESPGSAPAIRLMAVALGLFGLTVVPSAFLTRAYRQRALFLINLTGLVVSTTVVVVVALDGSGALALAWGQISNYLVLVVGLHVVARRRPRFGFRPEVARESVAFCLPLAVANLLSWLLLSVDNLIVARELGTHQLGLYVLAFNVSSWPMAAIGQAIRVVALPAFSSQESPVERNRALLRCSAPLFAVAALMGMVLATQATSVVALLYGDRWLGAATALAGLAVFGAVRVLLDLVATFLIAVGTTRAVLGVQVVWLVAMVPAMWLGVRWFGLAGAAWTHLVVALGVALPAYAVCLRRVGVDAGAFVRAWTLPLLAAIPATGACLWVATWDLAPLPGLLVGGTTAVVLYALPLAPWWRGRIQVLRAHASGTDDERSST</sequence>
<dbReference type="Pfam" id="PF13440">
    <property type="entry name" value="Polysacc_synt_3"/>
    <property type="match status" value="1"/>
</dbReference>
<organism evidence="8 9">
    <name type="scientific">Nocardioides donggukensis</name>
    <dbReference type="NCBI Taxonomy" id="2774019"/>
    <lineage>
        <taxon>Bacteria</taxon>
        <taxon>Bacillati</taxon>
        <taxon>Actinomycetota</taxon>
        <taxon>Actinomycetes</taxon>
        <taxon>Propionibacteriales</taxon>
        <taxon>Nocardioidaceae</taxon>
        <taxon>Nocardioides</taxon>
    </lineage>
</organism>
<dbReference type="GO" id="GO:0005886">
    <property type="term" value="C:plasma membrane"/>
    <property type="evidence" value="ECO:0007669"/>
    <property type="project" value="UniProtKB-SubCell"/>
</dbReference>
<gene>
    <name evidence="8" type="ORF">IE331_12695</name>
</gene>
<protein>
    <submittedName>
        <fullName evidence="8">Oligosaccharide flippase family protein</fullName>
    </submittedName>
</protein>
<feature type="transmembrane region" description="Helical" evidence="7">
    <location>
        <begin position="288"/>
        <end position="311"/>
    </location>
</feature>
<dbReference type="PANTHER" id="PTHR30250:SF10">
    <property type="entry name" value="LIPOPOLYSACCHARIDE BIOSYNTHESIS PROTEIN WZXC"/>
    <property type="match status" value="1"/>
</dbReference>
<evidence type="ECO:0000256" key="6">
    <source>
        <dbReference type="ARBA" id="ARBA00023136"/>
    </source>
</evidence>
<feature type="transmembrane region" description="Helical" evidence="7">
    <location>
        <begin position="86"/>
        <end position="105"/>
    </location>
</feature>
<feature type="transmembrane region" description="Helical" evidence="7">
    <location>
        <begin position="381"/>
        <end position="405"/>
    </location>
</feature>
<evidence type="ECO:0000313" key="8">
    <source>
        <dbReference type="EMBL" id="MBD8870486.1"/>
    </source>
</evidence>
<accession>A0A927K5V3</accession>
<dbReference type="AlphaFoldDB" id="A0A927K5V3"/>
<comment type="similarity">
    <text evidence="2">Belongs to the polysaccharide synthase family.</text>
</comment>
<feature type="transmembrane region" description="Helical" evidence="7">
    <location>
        <begin position="120"/>
        <end position="142"/>
    </location>
</feature>
<dbReference type="Proteomes" id="UP000616839">
    <property type="component" value="Unassembled WGS sequence"/>
</dbReference>
<evidence type="ECO:0000256" key="1">
    <source>
        <dbReference type="ARBA" id="ARBA00004651"/>
    </source>
</evidence>
<dbReference type="EMBL" id="JACYXZ010000003">
    <property type="protein sequence ID" value="MBD8870486.1"/>
    <property type="molecule type" value="Genomic_DNA"/>
</dbReference>
<dbReference type="RefSeq" id="WP_192143775.1">
    <property type="nucleotide sequence ID" value="NZ_JACYXZ010000003.1"/>
</dbReference>
<feature type="transmembrane region" description="Helical" evidence="7">
    <location>
        <begin position="20"/>
        <end position="44"/>
    </location>
</feature>
<feature type="transmembrane region" description="Helical" evidence="7">
    <location>
        <begin position="445"/>
        <end position="467"/>
    </location>
</feature>
<feature type="transmembrane region" description="Helical" evidence="7">
    <location>
        <begin position="417"/>
        <end position="439"/>
    </location>
</feature>
<dbReference type="PANTHER" id="PTHR30250">
    <property type="entry name" value="PST FAMILY PREDICTED COLANIC ACID TRANSPORTER"/>
    <property type="match status" value="1"/>
</dbReference>
<feature type="transmembrane region" description="Helical" evidence="7">
    <location>
        <begin position="323"/>
        <end position="343"/>
    </location>
</feature>
<reference evidence="8" key="1">
    <citation type="submission" date="2020-09" db="EMBL/GenBank/DDBJ databases">
        <title>Nocardioides sp. strain MJB4 16S ribosomal RNA gene Genome sequencing and assembly.</title>
        <authorList>
            <person name="Kim I."/>
        </authorList>
    </citation>
    <scope>NUCLEOTIDE SEQUENCE</scope>
    <source>
        <strain evidence="8">MJB4</strain>
    </source>
</reference>
<keyword evidence="4 7" id="KW-0812">Transmembrane</keyword>
<proteinExistence type="inferred from homology"/>
<feature type="transmembrane region" description="Helical" evidence="7">
    <location>
        <begin position="251"/>
        <end position="276"/>
    </location>
</feature>
<dbReference type="InterPro" id="IPR050833">
    <property type="entry name" value="Poly_Biosynth_Transport"/>
</dbReference>
<feature type="transmembrane region" description="Helical" evidence="7">
    <location>
        <begin position="209"/>
        <end position="231"/>
    </location>
</feature>
<feature type="transmembrane region" description="Helical" evidence="7">
    <location>
        <begin position="176"/>
        <end position="197"/>
    </location>
</feature>
<comment type="caution">
    <text evidence="8">The sequence shown here is derived from an EMBL/GenBank/DDBJ whole genome shotgun (WGS) entry which is preliminary data.</text>
</comment>
<feature type="transmembrane region" description="Helical" evidence="7">
    <location>
        <begin position="350"/>
        <end position="375"/>
    </location>
</feature>
<feature type="transmembrane region" description="Helical" evidence="7">
    <location>
        <begin position="149"/>
        <end position="170"/>
    </location>
</feature>
<evidence type="ECO:0000256" key="2">
    <source>
        <dbReference type="ARBA" id="ARBA00007430"/>
    </source>
</evidence>
<evidence type="ECO:0000256" key="3">
    <source>
        <dbReference type="ARBA" id="ARBA00022475"/>
    </source>
</evidence>
<keyword evidence="5 7" id="KW-1133">Transmembrane helix</keyword>
<keyword evidence="9" id="KW-1185">Reference proteome</keyword>
<evidence type="ECO:0000256" key="7">
    <source>
        <dbReference type="SAM" id="Phobius"/>
    </source>
</evidence>
<keyword evidence="6 7" id="KW-0472">Membrane</keyword>
<keyword evidence="3" id="KW-1003">Cell membrane</keyword>
<name>A0A927K5V3_9ACTN</name>
<evidence type="ECO:0000256" key="4">
    <source>
        <dbReference type="ARBA" id="ARBA00022692"/>
    </source>
</evidence>